<gene>
    <name evidence="1" type="ORF">GALL_467320</name>
</gene>
<dbReference type="AlphaFoldDB" id="A0A1J5Q2G3"/>
<dbReference type="EMBL" id="MLJW01003628">
    <property type="protein sequence ID" value="OIQ71651.1"/>
    <property type="molecule type" value="Genomic_DNA"/>
</dbReference>
<comment type="caution">
    <text evidence="1">The sequence shown here is derived from an EMBL/GenBank/DDBJ whole genome shotgun (WGS) entry which is preliminary data.</text>
</comment>
<organism evidence="1">
    <name type="scientific">mine drainage metagenome</name>
    <dbReference type="NCBI Taxonomy" id="410659"/>
    <lineage>
        <taxon>unclassified sequences</taxon>
        <taxon>metagenomes</taxon>
        <taxon>ecological metagenomes</taxon>
    </lineage>
</organism>
<name>A0A1J5Q2G3_9ZZZZ</name>
<sequence>MFTSLGRDNAESFEVIQGFHKESAGHAALAQIYEIVG</sequence>
<evidence type="ECO:0000313" key="1">
    <source>
        <dbReference type="EMBL" id="OIQ71651.1"/>
    </source>
</evidence>
<proteinExistence type="predicted"/>
<protein>
    <submittedName>
        <fullName evidence="1">Uncharacterized protein</fullName>
    </submittedName>
</protein>
<accession>A0A1J5Q2G3</accession>
<reference evidence="1" key="1">
    <citation type="submission" date="2016-10" db="EMBL/GenBank/DDBJ databases">
        <title>Sequence of Gallionella enrichment culture.</title>
        <authorList>
            <person name="Poehlein A."/>
            <person name="Muehling M."/>
            <person name="Daniel R."/>
        </authorList>
    </citation>
    <scope>NUCLEOTIDE SEQUENCE</scope>
</reference>